<proteinExistence type="predicted"/>
<organism evidence="1">
    <name type="scientific">bioreactor metagenome</name>
    <dbReference type="NCBI Taxonomy" id="1076179"/>
    <lineage>
        <taxon>unclassified sequences</taxon>
        <taxon>metagenomes</taxon>
        <taxon>ecological metagenomes</taxon>
    </lineage>
</organism>
<comment type="caution">
    <text evidence="1">The sequence shown here is derived from an EMBL/GenBank/DDBJ whole genome shotgun (WGS) entry which is preliminary data.</text>
</comment>
<dbReference type="AlphaFoldDB" id="A0A645FPE4"/>
<evidence type="ECO:0000313" key="1">
    <source>
        <dbReference type="EMBL" id="MPN14063.1"/>
    </source>
</evidence>
<reference evidence="1" key="1">
    <citation type="submission" date="2019-08" db="EMBL/GenBank/DDBJ databases">
        <authorList>
            <person name="Kucharzyk K."/>
            <person name="Murdoch R.W."/>
            <person name="Higgins S."/>
            <person name="Loffler F."/>
        </authorList>
    </citation>
    <scope>NUCLEOTIDE SEQUENCE</scope>
</reference>
<accession>A0A645FPE4</accession>
<gene>
    <name evidence="1" type="ORF">SDC9_161389</name>
</gene>
<dbReference type="EMBL" id="VSSQ01060654">
    <property type="protein sequence ID" value="MPN14063.1"/>
    <property type="molecule type" value="Genomic_DNA"/>
</dbReference>
<protein>
    <submittedName>
        <fullName evidence="1">Uncharacterized protein</fullName>
    </submittedName>
</protein>
<name>A0A645FPE4_9ZZZZ</name>
<sequence length="135" mass="14310">MATGSNQCVGDLQGIDDRIAGVLHIEDRRTQSELRADDVAGGGLDEILAGAGEHQQIDVAGLLVDQLPRRSDCQIGRLPALRTYMNPLDAGQARDEPRREPQMPISLSQFDFGVGGVPGTFWQVGCDAGDSGGGH</sequence>